<name>A0A8J6C2C9_DIALT</name>
<organism evidence="1 2">
    <name type="scientific">Diacronema lutheri</name>
    <name type="common">Unicellular marine alga</name>
    <name type="synonym">Monochrysis lutheri</name>
    <dbReference type="NCBI Taxonomy" id="2081491"/>
    <lineage>
        <taxon>Eukaryota</taxon>
        <taxon>Haptista</taxon>
        <taxon>Haptophyta</taxon>
        <taxon>Pavlovophyceae</taxon>
        <taxon>Pavlovales</taxon>
        <taxon>Pavlovaceae</taxon>
        <taxon>Diacronema</taxon>
    </lineage>
</organism>
<accession>A0A8J6C2C9</accession>
<comment type="caution">
    <text evidence="1">The sequence shown here is derived from an EMBL/GenBank/DDBJ whole genome shotgun (WGS) entry which is preliminary data.</text>
</comment>
<keyword evidence="2" id="KW-1185">Reference proteome</keyword>
<reference evidence="1" key="1">
    <citation type="submission" date="2021-05" db="EMBL/GenBank/DDBJ databases">
        <title>The genome of the haptophyte Pavlova lutheri (Diacronema luteri, Pavlovales) - a model for lipid biosynthesis in eukaryotic algae.</title>
        <authorList>
            <person name="Hulatt C.J."/>
            <person name="Posewitz M.C."/>
        </authorList>
    </citation>
    <scope>NUCLEOTIDE SEQUENCE</scope>
    <source>
        <strain evidence="1">NIVA-4/92</strain>
    </source>
</reference>
<sequence length="318" mass="32949">MPPARDAERERTRIVLIAAAIATIRARAARAAQAVGARCEQLPAPPPALGQAGASGDGGFSHALGGGVGLSGAITASLSRRQLPPLCDVEESALASCMESLRTEADWPLHVAQRIEHAVREDGRMRHARSLQLSSLALAAVHLLTSGGSAQLYCEPSFGLSSPRGFAARTACQAIIEAFGEHAQVAPIVLDACVEAAAVLVEALEHDFAQGRALVFDGERARARLAMAHVFEAMEGLLVALRTAGLGPLAKLEATRKLVALEQALRDSQLPIGDYCPLVAQSVTQCARVALADDEAGAIGSHAQPAHNVSGACACDAS</sequence>
<gene>
    <name evidence="1" type="ORF">KFE25_001008</name>
</gene>
<evidence type="ECO:0000313" key="1">
    <source>
        <dbReference type="EMBL" id="KAG8459652.1"/>
    </source>
</evidence>
<proteinExistence type="predicted"/>
<evidence type="ECO:0000313" key="2">
    <source>
        <dbReference type="Proteomes" id="UP000751190"/>
    </source>
</evidence>
<dbReference type="Proteomes" id="UP000751190">
    <property type="component" value="Unassembled WGS sequence"/>
</dbReference>
<dbReference type="EMBL" id="JAGTXO010000039">
    <property type="protein sequence ID" value="KAG8459652.1"/>
    <property type="molecule type" value="Genomic_DNA"/>
</dbReference>
<protein>
    <submittedName>
        <fullName evidence="1">Uncharacterized protein</fullName>
    </submittedName>
</protein>
<dbReference type="AlphaFoldDB" id="A0A8J6C2C9"/>